<evidence type="ECO:0000313" key="1">
    <source>
        <dbReference type="EMBL" id="KAI0091801.1"/>
    </source>
</evidence>
<gene>
    <name evidence="1" type="ORF">BDY19DRAFT_991478</name>
</gene>
<proteinExistence type="predicted"/>
<reference evidence="1" key="1">
    <citation type="journal article" date="2021" name="Environ. Microbiol.">
        <title>Gene family expansions and transcriptome signatures uncover fungal adaptations to wood decay.</title>
        <authorList>
            <person name="Hage H."/>
            <person name="Miyauchi S."/>
            <person name="Viragh M."/>
            <person name="Drula E."/>
            <person name="Min B."/>
            <person name="Chaduli D."/>
            <person name="Navarro D."/>
            <person name="Favel A."/>
            <person name="Norest M."/>
            <person name="Lesage-Meessen L."/>
            <person name="Balint B."/>
            <person name="Merenyi Z."/>
            <person name="de Eugenio L."/>
            <person name="Morin E."/>
            <person name="Martinez A.T."/>
            <person name="Baldrian P."/>
            <person name="Stursova M."/>
            <person name="Martinez M.J."/>
            <person name="Novotny C."/>
            <person name="Magnuson J.K."/>
            <person name="Spatafora J.W."/>
            <person name="Maurice S."/>
            <person name="Pangilinan J."/>
            <person name="Andreopoulos W."/>
            <person name="LaButti K."/>
            <person name="Hundley H."/>
            <person name="Na H."/>
            <person name="Kuo A."/>
            <person name="Barry K."/>
            <person name="Lipzen A."/>
            <person name="Henrissat B."/>
            <person name="Riley R."/>
            <person name="Ahrendt S."/>
            <person name="Nagy L.G."/>
            <person name="Grigoriev I.V."/>
            <person name="Martin F."/>
            <person name="Rosso M.N."/>
        </authorList>
    </citation>
    <scope>NUCLEOTIDE SEQUENCE</scope>
    <source>
        <strain evidence="1">CBS 384.51</strain>
    </source>
</reference>
<comment type="caution">
    <text evidence="1">The sequence shown here is derived from an EMBL/GenBank/DDBJ whole genome shotgun (WGS) entry which is preliminary data.</text>
</comment>
<organism evidence="1 2">
    <name type="scientific">Irpex rosettiformis</name>
    <dbReference type="NCBI Taxonomy" id="378272"/>
    <lineage>
        <taxon>Eukaryota</taxon>
        <taxon>Fungi</taxon>
        <taxon>Dikarya</taxon>
        <taxon>Basidiomycota</taxon>
        <taxon>Agaricomycotina</taxon>
        <taxon>Agaricomycetes</taxon>
        <taxon>Polyporales</taxon>
        <taxon>Irpicaceae</taxon>
        <taxon>Irpex</taxon>
    </lineage>
</organism>
<keyword evidence="2" id="KW-1185">Reference proteome</keyword>
<protein>
    <submittedName>
        <fullName evidence="1">Uncharacterized protein</fullName>
    </submittedName>
</protein>
<sequence>MLNNEQVEVSFSGLSKIPVLSSGELTIEVFLHWKNMCENFFEVKEIDDRDEKKCIILAMTDWVVHVETLNANLIGTPSHKNEQQLHAHIKSVMCNQLAQLAEVTNTSSILAYRDWKVKLITLDNDCLAIMNEVLHLAGKLSVTNSRNSAFSSSLSANASSSNLSKRTTQKHPPPLIAVKHTLLMKHGGCFKCYKFYASHHQLHCMKLLSQAADYCKLTEDDTTKAKHTRELKPKVKQEATAAAHLEEKVVGEFVTAVGCESPVVCSVLEYGSDSDYTECVIAAVPLSISSISPDVKPFSSQPDLSVKTSLFTTFYALCHCA</sequence>
<dbReference type="EMBL" id="MU274905">
    <property type="protein sequence ID" value="KAI0091801.1"/>
    <property type="molecule type" value="Genomic_DNA"/>
</dbReference>
<name>A0ACB8UC37_9APHY</name>
<dbReference type="Proteomes" id="UP001055072">
    <property type="component" value="Unassembled WGS sequence"/>
</dbReference>
<accession>A0ACB8UC37</accession>
<evidence type="ECO:0000313" key="2">
    <source>
        <dbReference type="Proteomes" id="UP001055072"/>
    </source>
</evidence>